<feature type="region of interest" description="Disordered" evidence="1">
    <location>
        <begin position="638"/>
        <end position="658"/>
    </location>
</feature>
<protein>
    <submittedName>
        <fullName evidence="2">Uncharacterized protein</fullName>
    </submittedName>
</protein>
<evidence type="ECO:0000313" key="2">
    <source>
        <dbReference type="EMBL" id="KAK7034052.1"/>
    </source>
</evidence>
<feature type="compositionally biased region" description="Basic and acidic residues" evidence="1">
    <location>
        <begin position="57"/>
        <end position="71"/>
    </location>
</feature>
<keyword evidence="3" id="KW-1185">Reference proteome</keyword>
<proteinExistence type="predicted"/>
<feature type="region of interest" description="Disordered" evidence="1">
    <location>
        <begin position="108"/>
        <end position="384"/>
    </location>
</feature>
<feature type="region of interest" description="Disordered" evidence="1">
    <location>
        <begin position="46"/>
        <end position="71"/>
    </location>
</feature>
<feature type="compositionally biased region" description="Polar residues" evidence="1">
    <location>
        <begin position="140"/>
        <end position="158"/>
    </location>
</feature>
<feature type="region of interest" description="Disordered" evidence="1">
    <location>
        <begin position="482"/>
        <end position="507"/>
    </location>
</feature>
<dbReference type="AlphaFoldDB" id="A0AAW0C645"/>
<organism evidence="2 3">
    <name type="scientific">Paramarasmius palmivorus</name>
    <dbReference type="NCBI Taxonomy" id="297713"/>
    <lineage>
        <taxon>Eukaryota</taxon>
        <taxon>Fungi</taxon>
        <taxon>Dikarya</taxon>
        <taxon>Basidiomycota</taxon>
        <taxon>Agaricomycotina</taxon>
        <taxon>Agaricomycetes</taxon>
        <taxon>Agaricomycetidae</taxon>
        <taxon>Agaricales</taxon>
        <taxon>Marasmiineae</taxon>
        <taxon>Marasmiaceae</taxon>
        <taxon>Paramarasmius</taxon>
    </lineage>
</organism>
<feature type="compositionally biased region" description="Low complexity" evidence="1">
    <location>
        <begin position="175"/>
        <end position="186"/>
    </location>
</feature>
<feature type="compositionally biased region" description="Polar residues" evidence="1">
    <location>
        <begin position="346"/>
        <end position="355"/>
    </location>
</feature>
<sequence>MAGQKKKANTTAPATAMTVAEASAAYADAKATCEALQKEWEAHIAQAGAADRRRGRAKEEHNMKKTKTTEHRYNEAVEEWKIKKGLAEAASRKLNQAKKLVGVYKTARTRAMKREGVKAAEPSSPALSELSDLPDGIQSEDPSQTTDLVASANPSSTGGDDKDDACTSTSNAHQASAADNDNSIAAPSTTAGDNGSDQSAAAPLVPEKPPGSEDGKGGQANGSNTNANDGPTRKRTGSDTQAETRPQKKAKGVVNNSDPMPMESTESVKTVAAEVPSNDGDVTDKQMAPATAQGKSGKKTKPTPNPDANAVSDQSGPPNGKNKGKGKGKGKGKAAAEDTAEDSARPTKSSSQVNRGKNKAPTEDEDDINRETNDPLSGEVPPRTIKSAKNWLLRCKKTAGPSSIPKVSQGLTTYVLKHSSTIPEAATSSWEIALAALTSQKGFAKCRFHTQTEKTTGRRFDNDKELYGTPWPGVTKAMKAANDNNAVGREDEDASSSSEDEKEKEPDIREMDPLHCVSWSPWWWKRVKGRHPKALDCGCDVDDVLLDFYLFKTGKLTSPTMARTEGWNTDWVRPRQRALYLASWREGTKLTVYDCYSMVSVKGHWKHRDPADITNISISRMQISVGLPVTVTLPSWSADADPTPGSPVKEGSSGKASAGRKMLKYIEIDED</sequence>
<feature type="compositionally biased region" description="Polar residues" evidence="1">
    <location>
        <begin position="187"/>
        <end position="199"/>
    </location>
</feature>
<evidence type="ECO:0000256" key="1">
    <source>
        <dbReference type="SAM" id="MobiDB-lite"/>
    </source>
</evidence>
<feature type="compositionally biased region" description="Polar residues" evidence="1">
    <location>
        <begin position="254"/>
        <end position="268"/>
    </location>
</feature>
<comment type="caution">
    <text evidence="2">The sequence shown here is derived from an EMBL/GenBank/DDBJ whole genome shotgun (WGS) entry which is preliminary data.</text>
</comment>
<accession>A0AAW0C645</accession>
<evidence type="ECO:0000313" key="3">
    <source>
        <dbReference type="Proteomes" id="UP001383192"/>
    </source>
</evidence>
<feature type="compositionally biased region" description="Basic residues" evidence="1">
    <location>
        <begin position="322"/>
        <end position="332"/>
    </location>
</feature>
<gene>
    <name evidence="2" type="ORF">VNI00_012483</name>
</gene>
<dbReference type="EMBL" id="JAYKXP010000058">
    <property type="protein sequence ID" value="KAK7034052.1"/>
    <property type="molecule type" value="Genomic_DNA"/>
</dbReference>
<reference evidence="2 3" key="1">
    <citation type="submission" date="2024-01" db="EMBL/GenBank/DDBJ databases">
        <title>A draft genome for a cacao thread blight-causing isolate of Paramarasmius palmivorus.</title>
        <authorList>
            <person name="Baruah I.K."/>
            <person name="Bukari Y."/>
            <person name="Amoako-Attah I."/>
            <person name="Meinhardt L.W."/>
            <person name="Bailey B.A."/>
            <person name="Cohen S.P."/>
        </authorList>
    </citation>
    <scope>NUCLEOTIDE SEQUENCE [LARGE SCALE GENOMIC DNA]</scope>
    <source>
        <strain evidence="2 3">GH-12</strain>
    </source>
</reference>
<dbReference type="Proteomes" id="UP001383192">
    <property type="component" value="Unassembled WGS sequence"/>
</dbReference>
<name>A0AAW0C645_9AGAR</name>